<reference evidence="3" key="2">
    <citation type="submission" date="2015-01" db="EMBL/GenBank/DDBJ databases">
        <title>Evolutionary Origins and Diversification of the Mycorrhizal Mutualists.</title>
        <authorList>
            <consortium name="DOE Joint Genome Institute"/>
            <consortium name="Mycorrhizal Genomics Consortium"/>
            <person name="Kohler A."/>
            <person name="Kuo A."/>
            <person name="Nagy L.G."/>
            <person name="Floudas D."/>
            <person name="Copeland A."/>
            <person name="Barry K.W."/>
            <person name="Cichocki N."/>
            <person name="Veneault-Fourrey C."/>
            <person name="LaButti K."/>
            <person name="Lindquist E.A."/>
            <person name="Lipzen A."/>
            <person name="Lundell T."/>
            <person name="Morin E."/>
            <person name="Murat C."/>
            <person name="Riley R."/>
            <person name="Ohm R."/>
            <person name="Sun H."/>
            <person name="Tunlid A."/>
            <person name="Henrissat B."/>
            <person name="Grigoriev I.V."/>
            <person name="Hibbett D.S."/>
            <person name="Martin F."/>
        </authorList>
    </citation>
    <scope>NUCLEOTIDE SEQUENCE [LARGE SCALE GENOMIC DNA]</scope>
    <source>
        <strain evidence="3">Foug A</strain>
    </source>
</reference>
<reference evidence="2 3" key="1">
    <citation type="submission" date="2014-04" db="EMBL/GenBank/DDBJ databases">
        <authorList>
            <consortium name="DOE Joint Genome Institute"/>
            <person name="Kuo A."/>
            <person name="Kohler A."/>
            <person name="Nagy L.G."/>
            <person name="Floudas D."/>
            <person name="Copeland A."/>
            <person name="Barry K.W."/>
            <person name="Cichocki N."/>
            <person name="Veneault-Fourrey C."/>
            <person name="LaButti K."/>
            <person name="Lindquist E.A."/>
            <person name="Lipzen A."/>
            <person name="Lundell T."/>
            <person name="Morin E."/>
            <person name="Murat C."/>
            <person name="Sun H."/>
            <person name="Tunlid A."/>
            <person name="Henrissat B."/>
            <person name="Grigoriev I.V."/>
            <person name="Hibbett D.S."/>
            <person name="Martin F."/>
            <person name="Nordberg H.P."/>
            <person name="Cantor M.N."/>
            <person name="Hua S.X."/>
        </authorList>
    </citation>
    <scope>NUCLEOTIDE SEQUENCE [LARGE SCALE GENOMIC DNA]</scope>
    <source>
        <strain evidence="2 3">Foug A</strain>
    </source>
</reference>
<feature type="compositionally biased region" description="Polar residues" evidence="1">
    <location>
        <begin position="660"/>
        <end position="674"/>
    </location>
</feature>
<evidence type="ECO:0000313" key="2">
    <source>
        <dbReference type="EMBL" id="KIM69156.1"/>
    </source>
</evidence>
<feature type="region of interest" description="Disordered" evidence="1">
    <location>
        <begin position="643"/>
        <end position="680"/>
    </location>
</feature>
<dbReference type="STRING" id="1036808.A0A0C3EMV5"/>
<feature type="region of interest" description="Disordered" evidence="1">
    <location>
        <begin position="708"/>
        <end position="747"/>
    </location>
</feature>
<dbReference type="OrthoDB" id="2573559at2759"/>
<sequence length="747" mass="82803">MATTKEYVDRAVQTVHETLASPYYDPAIMLVATGGLPQSTRHPSSDTSKSPVSVSLAPLHHNQHAYIQSTQPRSPTISIDSSGVLNRVDSQRKQPALDVRRPTLTAGSRRVVSMPENENQTRNPSSRKDDRGVRVVSMPDKIKCHFRSSTESSSSGPSGYYSGRIWRVRAHRPSSDIPETPSPPTSPESYVRGSDERFSQALLHSDGTLEPHFEEVEDWVTWASSPPRPIPALHGPLSLPYARCPSGAEGTIIEQPDNVSRVIWGLGPHDQPFGSSLDAPPCMQNKRTALLKHHQSQQPLLTRKGKGKAGTSEVHPELESLDKDYLMSVNQIPTQLSYDEDSPGWMNCNYYGEDGSEILPPMDRLSLELQSALLDRASKDSTANAERYTLCPGGLQPIVHSTSTGFSQPFLSSKPLVRHPAVEIDERYHQRYVQQSRRNHGLQEQDILLTPPDSSSPLWSSHFSPYYGQSFSSDTDFSLRMSNNAKKMHGVSIGFLQHQNLTTPALHAIVERGQCLYSYDTFSPLPENKNHKQVTDVWQKSEPSSISERYFRHVQPDRSIVPPLLSTARNGARRDVCNPADAQHTTALPMPPPELPQSWARNFLNTNAISVPGIISLTQPHLLSVSEENKSGVVESSLLKHAQDRPLRVPSHDKVDVSGKSLSSVDTLSANRPRTWSPEEDKSVALTPVLCHGSSLPKVRLPSLENQGNATQHCVGNDQQSQTRFGDSRKHRPKKFKEKPHTQGLIG</sequence>
<feature type="region of interest" description="Disordered" evidence="1">
    <location>
        <begin position="86"/>
        <end position="160"/>
    </location>
</feature>
<feature type="region of interest" description="Disordered" evidence="1">
    <location>
        <begin position="172"/>
        <end position="193"/>
    </location>
</feature>
<protein>
    <submittedName>
        <fullName evidence="2">Uncharacterized protein</fullName>
    </submittedName>
</protein>
<dbReference type="InParanoid" id="A0A0C3EMV5"/>
<gene>
    <name evidence="2" type="ORF">SCLCIDRAFT_19779</name>
</gene>
<evidence type="ECO:0000313" key="3">
    <source>
        <dbReference type="Proteomes" id="UP000053989"/>
    </source>
</evidence>
<dbReference type="Proteomes" id="UP000053989">
    <property type="component" value="Unassembled WGS sequence"/>
</dbReference>
<feature type="compositionally biased region" description="Basic and acidic residues" evidence="1">
    <location>
        <begin position="643"/>
        <end position="657"/>
    </location>
</feature>
<keyword evidence="3" id="KW-1185">Reference proteome</keyword>
<organism evidence="2 3">
    <name type="scientific">Scleroderma citrinum Foug A</name>
    <dbReference type="NCBI Taxonomy" id="1036808"/>
    <lineage>
        <taxon>Eukaryota</taxon>
        <taxon>Fungi</taxon>
        <taxon>Dikarya</taxon>
        <taxon>Basidiomycota</taxon>
        <taxon>Agaricomycotina</taxon>
        <taxon>Agaricomycetes</taxon>
        <taxon>Agaricomycetidae</taxon>
        <taxon>Boletales</taxon>
        <taxon>Sclerodermatineae</taxon>
        <taxon>Sclerodermataceae</taxon>
        <taxon>Scleroderma</taxon>
    </lineage>
</organism>
<evidence type="ECO:0000256" key="1">
    <source>
        <dbReference type="SAM" id="MobiDB-lite"/>
    </source>
</evidence>
<proteinExistence type="predicted"/>
<dbReference type="HOGENOM" id="CLU_016019_0_0_1"/>
<dbReference type="EMBL" id="KN822007">
    <property type="protein sequence ID" value="KIM69156.1"/>
    <property type="molecule type" value="Genomic_DNA"/>
</dbReference>
<name>A0A0C3EMV5_9AGAM</name>
<feature type="compositionally biased region" description="Polar residues" evidence="1">
    <location>
        <begin position="708"/>
        <end position="725"/>
    </location>
</feature>
<accession>A0A0C3EMV5</accession>
<feature type="compositionally biased region" description="Basic residues" evidence="1">
    <location>
        <begin position="729"/>
        <end position="738"/>
    </location>
</feature>
<dbReference type="AlphaFoldDB" id="A0A0C3EMV5"/>
<feature type="region of interest" description="Disordered" evidence="1">
    <location>
        <begin position="292"/>
        <end position="313"/>
    </location>
</feature>
<feature type="compositionally biased region" description="Low complexity" evidence="1">
    <location>
        <begin position="149"/>
        <end position="160"/>
    </location>
</feature>